<keyword evidence="2 4" id="KW-0863">Zinc-finger</keyword>
<dbReference type="EMBL" id="JAIQCJ010002141">
    <property type="protein sequence ID" value="KAJ8781665.1"/>
    <property type="molecule type" value="Genomic_DNA"/>
</dbReference>
<gene>
    <name evidence="7" type="ORF">J1605_010923</name>
</gene>
<proteinExistence type="predicted"/>
<evidence type="ECO:0000256" key="4">
    <source>
        <dbReference type="PROSITE-ProRule" id="PRU00134"/>
    </source>
</evidence>
<dbReference type="GO" id="GO:0008270">
    <property type="term" value="F:zinc ion binding"/>
    <property type="evidence" value="ECO:0007669"/>
    <property type="project" value="UniProtKB-KW"/>
</dbReference>
<dbReference type="SUPFAM" id="SSF144232">
    <property type="entry name" value="HIT/MYND zinc finger-like"/>
    <property type="match status" value="1"/>
</dbReference>
<dbReference type="AlphaFoldDB" id="A0AB34GT77"/>
<organism evidence="7 8">
    <name type="scientific">Eschrichtius robustus</name>
    <name type="common">California gray whale</name>
    <name type="synonym">Eschrichtius gibbosus</name>
    <dbReference type="NCBI Taxonomy" id="9764"/>
    <lineage>
        <taxon>Eukaryota</taxon>
        <taxon>Metazoa</taxon>
        <taxon>Chordata</taxon>
        <taxon>Craniata</taxon>
        <taxon>Vertebrata</taxon>
        <taxon>Euteleostomi</taxon>
        <taxon>Mammalia</taxon>
        <taxon>Eutheria</taxon>
        <taxon>Laurasiatheria</taxon>
        <taxon>Artiodactyla</taxon>
        <taxon>Whippomorpha</taxon>
        <taxon>Cetacea</taxon>
        <taxon>Mysticeti</taxon>
        <taxon>Eschrichtiidae</taxon>
        <taxon>Eschrichtius</taxon>
    </lineage>
</organism>
<evidence type="ECO:0000256" key="3">
    <source>
        <dbReference type="ARBA" id="ARBA00022833"/>
    </source>
</evidence>
<dbReference type="PANTHER" id="PTHR15897">
    <property type="entry name" value="ANKYRIN REPEAT AND MYND DOMAIN PROTEIN 1"/>
    <property type="match status" value="1"/>
</dbReference>
<keyword evidence="3" id="KW-0862">Zinc</keyword>
<name>A0AB34GT77_ESCRO</name>
<dbReference type="InterPro" id="IPR002893">
    <property type="entry name" value="Znf_MYND"/>
</dbReference>
<reference evidence="7 8" key="1">
    <citation type="submission" date="2022-11" db="EMBL/GenBank/DDBJ databases">
        <title>Whole genome sequence of Eschrichtius robustus ER-17-0199.</title>
        <authorList>
            <person name="Bruniche-Olsen A."/>
            <person name="Black A.N."/>
            <person name="Fields C.J."/>
            <person name="Walden K."/>
            <person name="Dewoody J.A."/>
        </authorList>
    </citation>
    <scope>NUCLEOTIDE SEQUENCE [LARGE SCALE GENOMIC DNA]</scope>
    <source>
        <strain evidence="7">ER-17-0199</strain>
        <tissue evidence="7">Blubber</tissue>
    </source>
</reference>
<evidence type="ECO:0000256" key="2">
    <source>
        <dbReference type="ARBA" id="ARBA00022771"/>
    </source>
</evidence>
<sequence length="667" mass="70993">MQGQRDARQHRAPLCALGPARGLSKAWGACLPCRTARAELAPCCRLKRKGTGLPEGLDLDEQEQIPFFKFCYECGRCIGVRLTPCTRCYGILTCSEYRETKAWRDFHRRDCHSLMAIALAPRWALVTWRCGGERSTALGAAVPALEGVWAPGGRPRPLTFSSPCQFLARGCTSVLAISLGPVGLRRLSGEEEGRRVRLERALEIFSKPAQLRLQSTAQGHVAPPSTRMPSEPSRLWPRCIATPTLALTPWRLAPPSGWNTLPQTWFTPSLPPPDGCCDLHSFLGQHVHECLPAAQHALGTQDTAEDKGTGSLPWGGPHSRRESCCVGEGHSCRPPQGTVCQAEPQVPQQCLSTVHGGPSPQAPAFVLHVICAHTMDEIRQLGYCLSPASGWSATGSGDGDAWVRPSPASVAVYPFPGTLAGAAVVLDDVAVAGHLGLGWLLAPWLSENLEFWSLRPRCRKTGPRKLERLCPGCTLGPTCAPVGGLDLEEPARPSLVHPTPSGGRGVAGTAGRLLEADGRGTSKVAGPAALGEAGLQRSTRWCREHMAGLPGWTCQLWAVIGAAWLDGGWRRPQATPTLPLAQECARMPPGSPATLALSFPASRLLSASHLDAGSSLRLSEGGGRGLRGPDSVEEQRVRRAVGEDGGECEGVRGAGRGSVIRTVTGGV</sequence>
<evidence type="ECO:0000313" key="7">
    <source>
        <dbReference type="EMBL" id="KAJ8781665.1"/>
    </source>
</evidence>
<feature type="domain" description="MYND-type" evidence="6">
    <location>
        <begin position="71"/>
        <end position="111"/>
    </location>
</feature>
<accession>A0AB34GT77</accession>
<evidence type="ECO:0000256" key="5">
    <source>
        <dbReference type="SAM" id="MobiDB-lite"/>
    </source>
</evidence>
<evidence type="ECO:0000313" key="8">
    <source>
        <dbReference type="Proteomes" id="UP001159641"/>
    </source>
</evidence>
<evidence type="ECO:0000259" key="6">
    <source>
        <dbReference type="PROSITE" id="PS50865"/>
    </source>
</evidence>
<dbReference type="PROSITE" id="PS50865">
    <property type="entry name" value="ZF_MYND_2"/>
    <property type="match status" value="1"/>
</dbReference>
<keyword evidence="1" id="KW-0479">Metal-binding</keyword>
<feature type="region of interest" description="Disordered" evidence="5">
    <location>
        <begin position="215"/>
        <end position="234"/>
    </location>
</feature>
<dbReference type="Proteomes" id="UP001159641">
    <property type="component" value="Unassembled WGS sequence"/>
</dbReference>
<dbReference type="InterPro" id="IPR053064">
    <property type="entry name" value="Ankyrin-MYND_domain-protein"/>
</dbReference>
<keyword evidence="8" id="KW-1185">Reference proteome</keyword>
<evidence type="ECO:0000256" key="1">
    <source>
        <dbReference type="ARBA" id="ARBA00022723"/>
    </source>
</evidence>
<protein>
    <recommendedName>
        <fullName evidence="6">MYND-type domain-containing protein</fullName>
    </recommendedName>
</protein>
<comment type="caution">
    <text evidence="7">The sequence shown here is derived from an EMBL/GenBank/DDBJ whole genome shotgun (WGS) entry which is preliminary data.</text>
</comment>
<dbReference type="PANTHER" id="PTHR15897:SF2">
    <property type="entry name" value="ANKYRIN REPEAT AND MYND DOMAIN-CONTAINING PROTEIN 1"/>
    <property type="match status" value="1"/>
</dbReference>